<dbReference type="PANTHER" id="PTHR45339:SF1">
    <property type="entry name" value="HYBRID SIGNAL TRANSDUCTION HISTIDINE KINASE J"/>
    <property type="match status" value="1"/>
</dbReference>
<evidence type="ECO:0000259" key="20">
    <source>
        <dbReference type="PROSITE" id="PS50112"/>
    </source>
</evidence>
<evidence type="ECO:0000256" key="17">
    <source>
        <dbReference type="PROSITE-ProRule" id="PRU00169"/>
    </source>
</evidence>
<dbReference type="PROSITE" id="PS50894">
    <property type="entry name" value="HPT"/>
    <property type="match status" value="1"/>
</dbReference>
<dbReference type="Pfam" id="PF08447">
    <property type="entry name" value="PAS_3"/>
    <property type="match status" value="1"/>
</dbReference>
<dbReference type="FunFam" id="1.10.287.130:FF:000002">
    <property type="entry name" value="Two-component osmosensing histidine kinase"/>
    <property type="match status" value="1"/>
</dbReference>
<dbReference type="EC" id="2.7.13.3" evidence="3"/>
<evidence type="ECO:0000256" key="12">
    <source>
        <dbReference type="ARBA" id="ARBA00023012"/>
    </source>
</evidence>
<evidence type="ECO:0000256" key="4">
    <source>
        <dbReference type="ARBA" id="ARBA00022475"/>
    </source>
</evidence>
<dbReference type="InterPro" id="IPR036641">
    <property type="entry name" value="HPT_dom_sf"/>
</dbReference>
<evidence type="ECO:0000256" key="3">
    <source>
        <dbReference type="ARBA" id="ARBA00012438"/>
    </source>
</evidence>
<dbReference type="InterPro" id="IPR036890">
    <property type="entry name" value="HATPase_C_sf"/>
</dbReference>
<dbReference type="InterPro" id="IPR000700">
    <property type="entry name" value="PAS-assoc_C"/>
</dbReference>
<evidence type="ECO:0000259" key="21">
    <source>
        <dbReference type="PROSITE" id="PS50113"/>
    </source>
</evidence>
<reference evidence="23" key="1">
    <citation type="submission" date="2020-01" db="EMBL/GenBank/DDBJ databases">
        <authorList>
            <person name="Meier V. D."/>
            <person name="Meier V D."/>
        </authorList>
    </citation>
    <scope>NUCLEOTIDE SEQUENCE</scope>
    <source>
        <strain evidence="23">HLG_WM_MAG_06</strain>
    </source>
</reference>
<dbReference type="SUPFAM" id="SSF55874">
    <property type="entry name" value="ATPase domain of HSP90 chaperone/DNA topoisomerase II/histidine kinase"/>
    <property type="match status" value="1"/>
</dbReference>
<accession>A0A6S6SD28</accession>
<feature type="domain" description="HPt" evidence="22">
    <location>
        <begin position="863"/>
        <end position="960"/>
    </location>
</feature>
<dbReference type="SUPFAM" id="SSF52172">
    <property type="entry name" value="CheY-like"/>
    <property type="match status" value="1"/>
</dbReference>
<feature type="domain" description="PAC" evidence="21">
    <location>
        <begin position="154"/>
        <end position="206"/>
    </location>
</feature>
<keyword evidence="4" id="KW-1003">Cell membrane</keyword>
<dbReference type="InterPro" id="IPR011006">
    <property type="entry name" value="CheY-like_superfamily"/>
</dbReference>
<feature type="domain" description="Histidine kinase" evidence="18">
    <location>
        <begin position="347"/>
        <end position="569"/>
    </location>
</feature>
<dbReference type="GO" id="GO:0005524">
    <property type="term" value="F:ATP binding"/>
    <property type="evidence" value="ECO:0007669"/>
    <property type="project" value="UniProtKB-KW"/>
</dbReference>
<dbReference type="SUPFAM" id="SSF47384">
    <property type="entry name" value="Homodimeric domain of signal transducing histidine kinase"/>
    <property type="match status" value="1"/>
</dbReference>
<name>A0A6S6SD28_9BACT</name>
<evidence type="ECO:0000256" key="8">
    <source>
        <dbReference type="ARBA" id="ARBA00022741"/>
    </source>
</evidence>
<dbReference type="SUPFAM" id="SSF47226">
    <property type="entry name" value="Histidine-containing phosphotransfer domain, HPT domain"/>
    <property type="match status" value="1"/>
</dbReference>
<evidence type="ECO:0000256" key="11">
    <source>
        <dbReference type="ARBA" id="ARBA00022989"/>
    </source>
</evidence>
<evidence type="ECO:0000256" key="1">
    <source>
        <dbReference type="ARBA" id="ARBA00000085"/>
    </source>
</evidence>
<dbReference type="Pfam" id="PF13426">
    <property type="entry name" value="PAS_9"/>
    <property type="match status" value="1"/>
</dbReference>
<dbReference type="PROSITE" id="PS50110">
    <property type="entry name" value="RESPONSE_REGULATORY"/>
    <property type="match status" value="1"/>
</dbReference>
<feature type="modified residue" description="4-aspartylphosphate" evidence="17">
    <location>
        <position position="753"/>
    </location>
</feature>
<evidence type="ECO:0000259" key="19">
    <source>
        <dbReference type="PROSITE" id="PS50110"/>
    </source>
</evidence>
<evidence type="ECO:0000256" key="13">
    <source>
        <dbReference type="ARBA" id="ARBA00023136"/>
    </source>
</evidence>
<dbReference type="GO" id="GO:0005886">
    <property type="term" value="C:plasma membrane"/>
    <property type="evidence" value="ECO:0007669"/>
    <property type="project" value="UniProtKB-SubCell"/>
</dbReference>
<dbReference type="Pfam" id="PF02518">
    <property type="entry name" value="HATPase_c"/>
    <property type="match status" value="1"/>
</dbReference>
<evidence type="ECO:0000256" key="5">
    <source>
        <dbReference type="ARBA" id="ARBA00022553"/>
    </source>
</evidence>
<comment type="catalytic activity">
    <reaction evidence="1">
        <text>ATP + protein L-histidine = ADP + protein N-phospho-L-histidine.</text>
        <dbReference type="EC" id="2.7.13.3"/>
    </reaction>
</comment>
<evidence type="ECO:0000256" key="2">
    <source>
        <dbReference type="ARBA" id="ARBA00004651"/>
    </source>
</evidence>
<keyword evidence="9" id="KW-0418">Kinase</keyword>
<dbReference type="CDD" id="cd16922">
    <property type="entry name" value="HATPase_EvgS-ArcB-TorS-like"/>
    <property type="match status" value="1"/>
</dbReference>
<dbReference type="InterPro" id="IPR008207">
    <property type="entry name" value="Sig_transdc_His_kin_Hpt_dom"/>
</dbReference>
<evidence type="ECO:0000259" key="18">
    <source>
        <dbReference type="PROSITE" id="PS50109"/>
    </source>
</evidence>
<dbReference type="Pfam" id="PF00512">
    <property type="entry name" value="HisKA"/>
    <property type="match status" value="1"/>
</dbReference>
<organism evidence="23">
    <name type="scientific">uncultured Sulfurovum sp</name>
    <dbReference type="NCBI Taxonomy" id="269237"/>
    <lineage>
        <taxon>Bacteria</taxon>
        <taxon>Pseudomonadati</taxon>
        <taxon>Campylobacterota</taxon>
        <taxon>Epsilonproteobacteria</taxon>
        <taxon>Campylobacterales</taxon>
        <taxon>Sulfurovaceae</taxon>
        <taxon>Sulfurovum</taxon>
        <taxon>environmental samples</taxon>
    </lineage>
</organism>
<keyword evidence="7" id="KW-0812">Transmembrane</keyword>
<evidence type="ECO:0000256" key="10">
    <source>
        <dbReference type="ARBA" id="ARBA00022840"/>
    </source>
</evidence>
<dbReference type="PRINTS" id="PR00344">
    <property type="entry name" value="BCTRLSENSOR"/>
</dbReference>
<dbReference type="SUPFAM" id="SSF55785">
    <property type="entry name" value="PYP-like sensor domain (PAS domain)"/>
    <property type="match status" value="1"/>
</dbReference>
<dbReference type="Gene3D" id="1.20.120.160">
    <property type="entry name" value="HPT domain"/>
    <property type="match status" value="1"/>
</dbReference>
<comment type="subunit">
    <text evidence="14">At low DSF concentrations, interacts with RpfF.</text>
</comment>
<dbReference type="InterPro" id="IPR013655">
    <property type="entry name" value="PAS_fold_3"/>
</dbReference>
<dbReference type="InterPro" id="IPR005467">
    <property type="entry name" value="His_kinase_dom"/>
</dbReference>
<dbReference type="Gene3D" id="3.30.565.10">
    <property type="entry name" value="Histidine kinase-like ATPase, C-terminal domain"/>
    <property type="match status" value="1"/>
</dbReference>
<dbReference type="PROSITE" id="PS50113">
    <property type="entry name" value="PAC"/>
    <property type="match status" value="1"/>
</dbReference>
<dbReference type="SMART" id="SM00388">
    <property type="entry name" value="HisKA"/>
    <property type="match status" value="1"/>
</dbReference>
<evidence type="ECO:0000256" key="9">
    <source>
        <dbReference type="ARBA" id="ARBA00022777"/>
    </source>
</evidence>
<proteinExistence type="predicted"/>
<dbReference type="Gene3D" id="3.30.450.20">
    <property type="entry name" value="PAS domain"/>
    <property type="match status" value="2"/>
</dbReference>
<dbReference type="PANTHER" id="PTHR45339">
    <property type="entry name" value="HYBRID SIGNAL TRANSDUCTION HISTIDINE KINASE J"/>
    <property type="match status" value="1"/>
</dbReference>
<dbReference type="InterPro" id="IPR003661">
    <property type="entry name" value="HisK_dim/P_dom"/>
</dbReference>
<feature type="modified residue" description="Phosphohistidine" evidence="16">
    <location>
        <position position="902"/>
    </location>
</feature>
<protein>
    <recommendedName>
        <fullName evidence="15">Sensory/regulatory protein RpfC</fullName>
        <ecNumber evidence="3">2.7.13.3</ecNumber>
    </recommendedName>
</protein>
<dbReference type="GO" id="GO:0000155">
    <property type="term" value="F:phosphorelay sensor kinase activity"/>
    <property type="evidence" value="ECO:0007669"/>
    <property type="project" value="InterPro"/>
</dbReference>
<evidence type="ECO:0000256" key="6">
    <source>
        <dbReference type="ARBA" id="ARBA00022679"/>
    </source>
</evidence>
<dbReference type="PROSITE" id="PS50112">
    <property type="entry name" value="PAS"/>
    <property type="match status" value="1"/>
</dbReference>
<evidence type="ECO:0000256" key="15">
    <source>
        <dbReference type="ARBA" id="ARBA00068150"/>
    </source>
</evidence>
<dbReference type="InterPro" id="IPR004358">
    <property type="entry name" value="Sig_transdc_His_kin-like_C"/>
</dbReference>
<keyword evidence="6" id="KW-0808">Transferase</keyword>
<feature type="domain" description="PAS" evidence="20">
    <location>
        <begin position="100"/>
        <end position="151"/>
    </location>
</feature>
<feature type="domain" description="Response regulatory" evidence="19">
    <location>
        <begin position="704"/>
        <end position="818"/>
    </location>
</feature>
<dbReference type="InterPro" id="IPR001789">
    <property type="entry name" value="Sig_transdc_resp-reg_receiver"/>
</dbReference>
<comment type="subcellular location">
    <subcellularLocation>
        <location evidence="2">Cell membrane</location>
        <topology evidence="2">Multi-pass membrane protein</topology>
    </subcellularLocation>
</comment>
<dbReference type="FunFam" id="3.30.565.10:FF:000010">
    <property type="entry name" value="Sensor histidine kinase RcsC"/>
    <property type="match status" value="1"/>
</dbReference>
<dbReference type="InterPro" id="IPR000014">
    <property type="entry name" value="PAS"/>
</dbReference>
<dbReference type="SMART" id="SM00086">
    <property type="entry name" value="PAC"/>
    <property type="match status" value="1"/>
</dbReference>
<evidence type="ECO:0000313" key="23">
    <source>
        <dbReference type="EMBL" id="CAA6800945.1"/>
    </source>
</evidence>
<keyword evidence="5 17" id="KW-0597">Phosphoprotein</keyword>
<evidence type="ECO:0000256" key="7">
    <source>
        <dbReference type="ARBA" id="ARBA00022692"/>
    </source>
</evidence>
<dbReference type="InterPro" id="IPR036097">
    <property type="entry name" value="HisK_dim/P_sf"/>
</dbReference>
<dbReference type="InterPro" id="IPR035965">
    <property type="entry name" value="PAS-like_dom_sf"/>
</dbReference>
<dbReference type="Gene3D" id="1.10.287.130">
    <property type="match status" value="1"/>
</dbReference>
<dbReference type="CDD" id="cd17546">
    <property type="entry name" value="REC_hyHK_CKI1_RcsC-like"/>
    <property type="match status" value="1"/>
</dbReference>
<evidence type="ECO:0000256" key="14">
    <source>
        <dbReference type="ARBA" id="ARBA00064003"/>
    </source>
</evidence>
<keyword evidence="10" id="KW-0067">ATP-binding</keyword>
<gene>
    <name evidence="23" type="ORF">HELGO_WM12609</name>
</gene>
<dbReference type="Gene3D" id="3.40.50.2300">
    <property type="match status" value="1"/>
</dbReference>
<evidence type="ECO:0000256" key="16">
    <source>
        <dbReference type="PROSITE-ProRule" id="PRU00110"/>
    </source>
</evidence>
<dbReference type="PROSITE" id="PS50109">
    <property type="entry name" value="HIS_KIN"/>
    <property type="match status" value="1"/>
</dbReference>
<dbReference type="EMBL" id="CACVAP010000032">
    <property type="protein sequence ID" value="CAA6800945.1"/>
    <property type="molecule type" value="Genomic_DNA"/>
</dbReference>
<dbReference type="SMART" id="SM00448">
    <property type="entry name" value="REC"/>
    <property type="match status" value="1"/>
</dbReference>
<dbReference type="SMART" id="SM00387">
    <property type="entry name" value="HATPase_c"/>
    <property type="match status" value="1"/>
</dbReference>
<dbReference type="AlphaFoldDB" id="A0A6S6SD28"/>
<keyword evidence="11" id="KW-1133">Transmembrane helix</keyword>
<dbReference type="InterPro" id="IPR001610">
    <property type="entry name" value="PAC"/>
</dbReference>
<dbReference type="CDD" id="cd00130">
    <property type="entry name" value="PAS"/>
    <property type="match status" value="1"/>
</dbReference>
<keyword evidence="8" id="KW-0547">Nucleotide-binding</keyword>
<keyword evidence="12" id="KW-0902">Two-component regulatory system</keyword>
<dbReference type="CDD" id="cd00082">
    <property type="entry name" value="HisKA"/>
    <property type="match status" value="1"/>
</dbReference>
<keyword evidence="13" id="KW-0472">Membrane</keyword>
<dbReference type="InterPro" id="IPR003594">
    <property type="entry name" value="HATPase_dom"/>
</dbReference>
<dbReference type="NCBIfam" id="TIGR00229">
    <property type="entry name" value="sensory_box"/>
    <property type="match status" value="1"/>
</dbReference>
<sequence>MNRLLKRQLKQAYRKEFDCDGLDEMTKKFISRVEDAYTELDKEKTSLEHTIQMNSDELTEAYETIEKHNLTLKDEIVEKKLVFEQYLQAIDSSYLVSKSDNRGVITYVNDSFVEISGFTREELIGSPHNIVRHPKSDSSIFKDLWDTLKENKIWRGQIRNRTKLGEDYYVYATIFPLLDNSGNVLEYIAVRNDITLRVEAERKLKKERKYNQMLFNDQENIVFTANKQGLVEANQKFFETLGFNSMEEFKRKHECICELFIEKEGYLESTTDEKHWTEAIFSSPDKQHKVLINDTEDIERIFTVNLKLVEFDDERIVIGSFTDITELEQSRIMAEASEKAKSEFMANMSHEIRTPMNGIVGFTNLLSKSDLTPKQKQFTQYIQGSTSILLQIVNDILDFSKIESGHLELDLIETNPFVDLKNAMHVFKAQAAQKEISFIINIDSEINEYLLMDRLRVIQILTNLINNAIKFTPTNGTVELCLKSLSKTKDKEKISFSVVDTGIGIPKDRQESIFKAFLQADNSTTRNFGGTGLGLSIGSSLCELMGSKLEIESEEGKGSRFFFELELGISKTSSNLATRVKYTPIYVLDYDEKIYNNVISQLRHFKLDVITCSFEDILYDEVDENTIIISFNHRQYRALSRISSKIILIDESKAAHKLVDDENILYHIGIYDEAPSILYNAVLDYNLQGEIETDIVEKENLSLKILVAEDYPLNRILIEEMLAEYDIKPDFAFNGEEAVERVKSKNYDVVFMDINMPIMNGTDATKAIRDANIDVPIIALTANALEGDRERYLGQGMNDYISKPIDPVALNVLLKKYKALVGESEEGEVVMENNIEKEEVIEEFTVQMFVDSLSEAKDALQFSAPIIVRLFDSFLTSAVDNVAELVVAEREGDLEKLYQKAHVLRGITMSLKLASISELCGTIEYSALDKKEMDYAIPVQALEKEVNYIVAHSKEITEALLV</sequence>
<evidence type="ECO:0000259" key="22">
    <source>
        <dbReference type="PROSITE" id="PS50894"/>
    </source>
</evidence>
<dbReference type="Pfam" id="PF00072">
    <property type="entry name" value="Response_reg"/>
    <property type="match status" value="1"/>
</dbReference>